<keyword evidence="1" id="KW-0812">Transmembrane</keyword>
<gene>
    <name evidence="2" type="ORF">TL16_g03603</name>
</gene>
<organism evidence="2 3">
    <name type="scientific">Triparma laevis f. inornata</name>
    <dbReference type="NCBI Taxonomy" id="1714386"/>
    <lineage>
        <taxon>Eukaryota</taxon>
        <taxon>Sar</taxon>
        <taxon>Stramenopiles</taxon>
        <taxon>Ochrophyta</taxon>
        <taxon>Bolidophyceae</taxon>
        <taxon>Parmales</taxon>
        <taxon>Triparmaceae</taxon>
        <taxon>Triparma</taxon>
    </lineage>
</organism>
<protein>
    <submittedName>
        <fullName evidence="2">Uncharacterized protein</fullName>
    </submittedName>
</protein>
<feature type="transmembrane region" description="Helical" evidence="1">
    <location>
        <begin position="348"/>
        <end position="369"/>
    </location>
</feature>
<keyword evidence="1" id="KW-1133">Transmembrane helix</keyword>
<dbReference type="Proteomes" id="UP001162640">
    <property type="component" value="Unassembled WGS sequence"/>
</dbReference>
<evidence type="ECO:0000313" key="3">
    <source>
        <dbReference type="Proteomes" id="UP001162640"/>
    </source>
</evidence>
<dbReference type="AlphaFoldDB" id="A0A9W6ZZW3"/>
<comment type="caution">
    <text evidence="2">The sequence shown here is derived from an EMBL/GenBank/DDBJ whole genome shotgun (WGS) entry which is preliminary data.</text>
</comment>
<evidence type="ECO:0000313" key="2">
    <source>
        <dbReference type="EMBL" id="GMH62991.1"/>
    </source>
</evidence>
<sequence length="383" mass="42135">LVEIDAVFDIGGERGYIVQQEIRVFSLALVALAVTSVIARQLEDEDEQTGASTAATAQEDIDYATMISGYSMKYNGCLVQQAIDWESVSGHTNTTLVKYKLCPTTACSDESAAGCASSDYPGQYVIGLAEYVEQAMEYKSLKRETYCNQMEYQYELDQAYDESMGTNIAVAPTYPYYCDQYEKDEDATGSQQAIAEQIEGYMEGGCQELGEDENGVQYWIGYTCVDDGDKINMGMFSDEECASQVSDSYWYTLMGFSWPYGTDNIVSDYCISCKEEYNNADGDYSAAQDNADADEVIQYCGDMYDGSIKCEKDCLSGSDTMCNYIESISMKIEEGHGVTMQGVGGSAGLTFITALFTVSTVGLAGYVWFLKEKVGRTKIDLGN</sequence>
<name>A0A9W6ZZW3_9STRA</name>
<dbReference type="EMBL" id="BLQM01000096">
    <property type="protein sequence ID" value="GMH62991.1"/>
    <property type="molecule type" value="Genomic_DNA"/>
</dbReference>
<proteinExistence type="predicted"/>
<evidence type="ECO:0000256" key="1">
    <source>
        <dbReference type="SAM" id="Phobius"/>
    </source>
</evidence>
<feature type="non-terminal residue" evidence="2">
    <location>
        <position position="1"/>
    </location>
</feature>
<feature type="non-terminal residue" evidence="2">
    <location>
        <position position="383"/>
    </location>
</feature>
<accession>A0A9W6ZZW3</accession>
<keyword evidence="1" id="KW-0472">Membrane</keyword>
<reference evidence="3" key="1">
    <citation type="journal article" date="2023" name="Commun. Biol.">
        <title>Genome analysis of Parmales, the sister group of diatoms, reveals the evolutionary specialization of diatoms from phago-mixotrophs to photoautotrophs.</title>
        <authorList>
            <person name="Ban H."/>
            <person name="Sato S."/>
            <person name="Yoshikawa S."/>
            <person name="Yamada K."/>
            <person name="Nakamura Y."/>
            <person name="Ichinomiya M."/>
            <person name="Sato N."/>
            <person name="Blanc-Mathieu R."/>
            <person name="Endo H."/>
            <person name="Kuwata A."/>
            <person name="Ogata H."/>
        </authorList>
    </citation>
    <scope>NUCLEOTIDE SEQUENCE [LARGE SCALE GENOMIC DNA]</scope>
</reference>